<organism evidence="3 4">
    <name type="scientific">Triparma laevis f. longispina</name>
    <dbReference type="NCBI Taxonomy" id="1714387"/>
    <lineage>
        <taxon>Eukaryota</taxon>
        <taxon>Sar</taxon>
        <taxon>Stramenopiles</taxon>
        <taxon>Ochrophyta</taxon>
        <taxon>Bolidophyceae</taxon>
        <taxon>Parmales</taxon>
        <taxon>Triparmaceae</taxon>
        <taxon>Triparma</taxon>
    </lineage>
</organism>
<dbReference type="EMBL" id="BRXW01000500">
    <property type="protein sequence ID" value="GMH60475.1"/>
    <property type="molecule type" value="Genomic_DNA"/>
</dbReference>
<dbReference type="OrthoDB" id="67951at2759"/>
<feature type="region of interest" description="Disordered" evidence="2">
    <location>
        <begin position="988"/>
        <end position="1008"/>
    </location>
</feature>
<accession>A0A9W7A335</accession>
<keyword evidence="4" id="KW-1185">Reference proteome</keyword>
<proteinExistence type="predicted"/>
<keyword evidence="1" id="KW-0175">Coiled coil</keyword>
<feature type="region of interest" description="Disordered" evidence="2">
    <location>
        <begin position="478"/>
        <end position="501"/>
    </location>
</feature>
<gene>
    <name evidence="3" type="ORF">TrLO_g7855</name>
</gene>
<dbReference type="PANTHER" id="PTHR23159:SF31">
    <property type="entry name" value="CENTROSOME-ASSOCIATED PROTEIN CEP250 ISOFORM X1"/>
    <property type="match status" value="1"/>
</dbReference>
<comment type="caution">
    <text evidence="3">The sequence shown here is derived from an EMBL/GenBank/DDBJ whole genome shotgun (WGS) entry which is preliminary data.</text>
</comment>
<feature type="coiled-coil region" evidence="1">
    <location>
        <begin position="177"/>
        <end position="461"/>
    </location>
</feature>
<evidence type="ECO:0000313" key="4">
    <source>
        <dbReference type="Proteomes" id="UP001165122"/>
    </source>
</evidence>
<feature type="region of interest" description="Disordered" evidence="2">
    <location>
        <begin position="103"/>
        <end position="123"/>
    </location>
</feature>
<dbReference type="Proteomes" id="UP001165122">
    <property type="component" value="Unassembled WGS sequence"/>
</dbReference>
<reference evidence="4" key="1">
    <citation type="journal article" date="2023" name="Commun. Biol.">
        <title>Genome analysis of Parmales, the sister group of diatoms, reveals the evolutionary specialization of diatoms from phago-mixotrophs to photoautotrophs.</title>
        <authorList>
            <person name="Ban H."/>
            <person name="Sato S."/>
            <person name="Yoshikawa S."/>
            <person name="Yamada K."/>
            <person name="Nakamura Y."/>
            <person name="Ichinomiya M."/>
            <person name="Sato N."/>
            <person name="Blanc-Mathieu R."/>
            <person name="Endo H."/>
            <person name="Kuwata A."/>
            <person name="Ogata H."/>
        </authorList>
    </citation>
    <scope>NUCLEOTIDE SEQUENCE [LARGE SCALE GENOMIC DNA]</scope>
    <source>
        <strain evidence="4">NIES 3700</strain>
    </source>
</reference>
<feature type="compositionally biased region" description="Basic and acidic residues" evidence="2">
    <location>
        <begin position="860"/>
        <end position="887"/>
    </location>
</feature>
<feature type="region of interest" description="Disordered" evidence="2">
    <location>
        <begin position="1025"/>
        <end position="1067"/>
    </location>
</feature>
<evidence type="ECO:0000256" key="2">
    <source>
        <dbReference type="SAM" id="MobiDB-lite"/>
    </source>
</evidence>
<feature type="compositionally biased region" description="Basic and acidic residues" evidence="2">
    <location>
        <begin position="103"/>
        <end position="121"/>
    </location>
</feature>
<sequence length="1085" mass="118537">MADTDLQLKIEEYLEEIGTLKEQVEGVRKEEKLKAAKEWGARLKASKEEFERKLKEVVGGGGGGKEVETLKAQMVEWQAATAKQFLSAKNLNEGIKLKLEESEKKGEELRKEGEEKERDIEASMDEIGALKERLEGKEGEVKRLREGGEKEKEANGEMDAILAAVAAVAGVATVAGIVQLQKSISEKDAELKSLSDANRDKNARLEQLTKSLGEKEAELSSLNLSIAASNSSTCEKDALLAQLQKSISDKEAELKSWNDESGEKDALLAQLQRSISEKDAELSSLNQTLAASSLSTGEKDALLAQLQKSIGDKDAELKSYSAQLQSLTSENHTQLQSHQQKIQSLVDENNQAKETALKDCKDMTLRATAAEDQLNKINEAMKVLQEEYTKCKIDLSKLQTSSSTGSDGQHRQLEEAKNMVNLLTSKNGNLEETVKALRSQLEHSREENEAIAERLERERVDSAVKEVKNKRIGVVVKEERLQQGAEPQAQPPSHSSSPSLSDKLNIAHFEGILNKMAEKIDALTVSPPPTPNQPLPPPPYPADDDISNTELLKKITNFLDASFSPTTSTLNTIKTKVEENGGKFDPLAMTLTDVIVKKVDELKQANSSASKEPVTVDMSGFEEKIVERIESLRVNSAGPATSLVKSQSEPIPNDESLKIIQDLKLKLEEKEMQVKGKEEDVVRHTEIMTKELHRFNKALGERDEAICGLKEELSAVKERSGPVDEVALKVVREELAKERAEKKAVRKAAKEMQRRVEALTKELEAIKALQRQHGSGSGGATTVTDGGAGAGSGGEESEESSEKKKEEEKKAKFMEERRQMMERAKEKKRQEKREREMEENGGGGEDDRKPAAVPTTPAVEDSKPKAVEKKSADVESERERERDRSDSRNAATTTWREETDHHPLPPFGLDSPVISHLLTSWTSDIQKVQYLRLYLQCLADYNREVPVTFPKGLTLLGLTEEVKDGFLTLVVPMLQGRSDGVGVKVFSRLGEKGDDDEEEEGGGADDDEENRVVYDLKLRIVRDGGVGGGDEKDAGLASPASQPQAGGAGAGGGAGGGAGAGAGAGGGLKDRIQQRLIEARAKGGT</sequence>
<name>A0A9W7A335_9STRA</name>
<evidence type="ECO:0000313" key="3">
    <source>
        <dbReference type="EMBL" id="GMH60475.1"/>
    </source>
</evidence>
<feature type="compositionally biased region" description="Gly residues" evidence="2">
    <location>
        <begin position="1046"/>
        <end position="1067"/>
    </location>
</feature>
<evidence type="ECO:0000256" key="1">
    <source>
        <dbReference type="SAM" id="Coils"/>
    </source>
</evidence>
<dbReference type="PANTHER" id="PTHR23159">
    <property type="entry name" value="CENTROSOMAL PROTEIN 2"/>
    <property type="match status" value="1"/>
</dbReference>
<feature type="compositionally biased region" description="Low complexity" evidence="2">
    <location>
        <begin position="491"/>
        <end position="501"/>
    </location>
</feature>
<dbReference type="AlphaFoldDB" id="A0A9W7A335"/>
<feature type="compositionally biased region" description="Acidic residues" evidence="2">
    <location>
        <begin position="993"/>
        <end position="1008"/>
    </location>
</feature>
<protein>
    <submittedName>
        <fullName evidence="3">Uncharacterized protein</fullName>
    </submittedName>
</protein>
<feature type="coiled-coil region" evidence="1">
    <location>
        <begin position="653"/>
        <end position="680"/>
    </location>
</feature>
<feature type="compositionally biased region" description="Basic and acidic residues" evidence="2">
    <location>
        <begin position="800"/>
        <end position="838"/>
    </location>
</feature>
<feature type="region of interest" description="Disordered" evidence="2">
    <location>
        <begin position="768"/>
        <end position="906"/>
    </location>
</feature>